<keyword evidence="2" id="KW-0812">Transmembrane</keyword>
<feature type="region of interest" description="Disordered" evidence="1">
    <location>
        <begin position="1"/>
        <end position="24"/>
    </location>
</feature>
<evidence type="ECO:0000256" key="2">
    <source>
        <dbReference type="SAM" id="Phobius"/>
    </source>
</evidence>
<reference evidence="3 4" key="1">
    <citation type="submission" date="2016-12" db="EMBL/GenBank/DDBJ databases">
        <authorList>
            <person name="Song W.-J."/>
            <person name="Kurnit D.M."/>
        </authorList>
    </citation>
    <scope>NUCLEOTIDE SEQUENCE [LARGE SCALE GENOMIC DNA]</scope>
    <source>
        <strain evidence="3 4">DSM 30827</strain>
    </source>
</reference>
<protein>
    <submittedName>
        <fullName evidence="3">ABC-2 family transporter protein</fullName>
    </submittedName>
</protein>
<evidence type="ECO:0000256" key="1">
    <source>
        <dbReference type="SAM" id="MobiDB-lite"/>
    </source>
</evidence>
<feature type="transmembrane region" description="Helical" evidence="2">
    <location>
        <begin position="183"/>
        <end position="206"/>
    </location>
</feature>
<dbReference type="OrthoDB" id="160207at2"/>
<feature type="transmembrane region" description="Helical" evidence="2">
    <location>
        <begin position="153"/>
        <end position="176"/>
    </location>
</feature>
<dbReference type="Proteomes" id="UP000217209">
    <property type="component" value="Chromosome"/>
</dbReference>
<organism evidence="3 4">
    <name type="scientific">Corynebacterium glaucum</name>
    <dbReference type="NCBI Taxonomy" id="187491"/>
    <lineage>
        <taxon>Bacteria</taxon>
        <taxon>Bacillati</taxon>
        <taxon>Actinomycetota</taxon>
        <taxon>Actinomycetes</taxon>
        <taxon>Mycobacteriales</taxon>
        <taxon>Corynebacteriaceae</taxon>
        <taxon>Corynebacterium</taxon>
    </lineage>
</organism>
<feature type="transmembrane region" description="Helical" evidence="2">
    <location>
        <begin position="48"/>
        <end position="69"/>
    </location>
</feature>
<feature type="transmembrane region" description="Helical" evidence="2">
    <location>
        <begin position="120"/>
        <end position="147"/>
    </location>
</feature>
<dbReference type="KEGG" id="cgv:CGLAU_06655"/>
<evidence type="ECO:0000313" key="4">
    <source>
        <dbReference type="Proteomes" id="UP000217209"/>
    </source>
</evidence>
<keyword evidence="4" id="KW-1185">Reference proteome</keyword>
<keyword evidence="2" id="KW-1133">Transmembrane helix</keyword>
<feature type="transmembrane region" description="Helical" evidence="2">
    <location>
        <begin position="237"/>
        <end position="257"/>
    </location>
</feature>
<name>A0A1Q2HWT6_9CORY</name>
<dbReference type="AlphaFoldDB" id="A0A1Q2HWT6"/>
<dbReference type="RefSeq" id="WP_095660005.1">
    <property type="nucleotide sequence ID" value="NZ_CALTZW010000001.1"/>
</dbReference>
<accession>A0A1Q2HWT6</accession>
<gene>
    <name evidence="3" type="ORF">CGLAU_06655</name>
</gene>
<dbReference type="EMBL" id="CP019688">
    <property type="protein sequence ID" value="AQQ15293.1"/>
    <property type="molecule type" value="Genomic_DNA"/>
</dbReference>
<keyword evidence="2" id="KW-0472">Membrane</keyword>
<feature type="transmembrane region" description="Helical" evidence="2">
    <location>
        <begin position="75"/>
        <end position="99"/>
    </location>
</feature>
<proteinExistence type="predicted"/>
<sequence>MTHADAPASRRIAPGTFTPDPHPAPLRSMAAAQGRLEARLMLMHGEQLLLNIIIPAALLVGTVIMPVFGDIGFGVIVPMVFAAAATSVGFTGQAIALAFDRRYGALKRAGASGAPPWVIISGKIIGVLAVVAVQILILGALALALGWRVSAGGAIAGLATLLVGVAVFTSLGLYLGGSWSPEVVLAVANLIWIVLMGTLGWVVYSFDITDAGWWYLVPSVALTGALIDAFQLAFNAPAWLALIGWGIAGALAAARWFRFDA</sequence>
<evidence type="ECO:0000313" key="3">
    <source>
        <dbReference type="EMBL" id="AQQ15293.1"/>
    </source>
</evidence>